<sequence>MDLDTFKQINKAFDYLFDSLVITDLQGIITDWNKGSENLYGYSKEEVIGKPVNILHLPEDTEHITSEVISAVEKYGKWTGEVRMLHKDGSIGWIESMCVPLFDANNQLVGALGVNRDISDRINETKRLEHLAHYDQLTKIPNRYLVFDRIDHLIEQSERDMRNFALLFIDLDKFKIINDTKGHAFGDQVLIEVSLRLKQSIRNSDTVARIGGDEFVVLLENTIDKSNVSTLVESIMNAISRPFIINNEKLTVGCSIGVSVYPDEGITTDTLIAAADKGPCNKICVTAYH</sequence>
<dbReference type="InterPro" id="IPR000160">
    <property type="entry name" value="GGDEF_dom"/>
</dbReference>
<dbReference type="PANTHER" id="PTHR46663">
    <property type="entry name" value="DIGUANYLATE CYCLASE DGCT-RELATED"/>
    <property type="match status" value="1"/>
</dbReference>
<dbReference type="Gene3D" id="3.30.70.270">
    <property type="match status" value="1"/>
</dbReference>
<gene>
    <name evidence="4" type="ORF">ESZ26_02305</name>
    <name evidence="5" type="ORF">ESZ27_18455</name>
</gene>
<dbReference type="InterPro" id="IPR000700">
    <property type="entry name" value="PAS-assoc_C"/>
</dbReference>
<name>A0A5C6Q2B8_9GAMM</name>
<proteinExistence type="predicted"/>
<dbReference type="SMART" id="SM00267">
    <property type="entry name" value="GGDEF"/>
    <property type="match status" value="1"/>
</dbReference>
<dbReference type="InterPro" id="IPR000014">
    <property type="entry name" value="PAS"/>
</dbReference>
<evidence type="ECO:0000313" key="6">
    <source>
        <dbReference type="Proteomes" id="UP000321525"/>
    </source>
</evidence>
<protein>
    <submittedName>
        <fullName evidence="5">Sensor domain-containing diguanylate cyclase</fullName>
    </submittedName>
</protein>
<dbReference type="OrthoDB" id="23692at2"/>
<evidence type="ECO:0000259" key="2">
    <source>
        <dbReference type="PROSITE" id="PS50113"/>
    </source>
</evidence>
<evidence type="ECO:0000259" key="1">
    <source>
        <dbReference type="PROSITE" id="PS50112"/>
    </source>
</evidence>
<evidence type="ECO:0000259" key="3">
    <source>
        <dbReference type="PROSITE" id="PS50887"/>
    </source>
</evidence>
<dbReference type="EMBL" id="VOLR01000003">
    <property type="protein sequence ID" value="TWX62238.1"/>
    <property type="molecule type" value="Genomic_DNA"/>
</dbReference>
<dbReference type="InterPro" id="IPR029787">
    <property type="entry name" value="Nucleotide_cyclase"/>
</dbReference>
<dbReference type="InterPro" id="IPR043128">
    <property type="entry name" value="Rev_trsase/Diguanyl_cyclase"/>
</dbReference>
<reference evidence="5 7" key="1">
    <citation type="submission" date="2019-07" db="EMBL/GenBank/DDBJ databases">
        <title>Genomes of sea-ice associated Colwellia species.</title>
        <authorList>
            <person name="Bowman J.P."/>
        </authorList>
    </citation>
    <scope>NUCLEOTIDE SEQUENCE [LARGE SCALE GENOMIC DNA]</scope>
    <source>
        <strain evidence="4 6">ACAM 607</strain>
        <strain evidence="5 7">IC036</strain>
    </source>
</reference>
<feature type="domain" description="PAS" evidence="1">
    <location>
        <begin position="5"/>
        <end position="75"/>
    </location>
</feature>
<dbReference type="NCBIfam" id="TIGR00229">
    <property type="entry name" value="sensory_box"/>
    <property type="match status" value="1"/>
</dbReference>
<dbReference type="InterPro" id="IPR052163">
    <property type="entry name" value="DGC-Regulatory_Protein"/>
</dbReference>
<dbReference type="SMART" id="SM00091">
    <property type="entry name" value="PAS"/>
    <property type="match status" value="1"/>
</dbReference>
<feature type="domain" description="PAC" evidence="2">
    <location>
        <begin position="78"/>
        <end position="130"/>
    </location>
</feature>
<keyword evidence="6" id="KW-1185">Reference proteome</keyword>
<dbReference type="PANTHER" id="PTHR46663:SF3">
    <property type="entry name" value="SLL0267 PROTEIN"/>
    <property type="match status" value="1"/>
</dbReference>
<dbReference type="CDD" id="cd01949">
    <property type="entry name" value="GGDEF"/>
    <property type="match status" value="1"/>
</dbReference>
<dbReference type="RefSeq" id="WP_146798034.1">
    <property type="nucleotide sequence ID" value="NZ_VOLP01000004.1"/>
</dbReference>
<dbReference type="InterPro" id="IPR035965">
    <property type="entry name" value="PAS-like_dom_sf"/>
</dbReference>
<dbReference type="PROSITE" id="PS50887">
    <property type="entry name" value="GGDEF"/>
    <property type="match status" value="1"/>
</dbReference>
<dbReference type="InterPro" id="IPR001610">
    <property type="entry name" value="PAC"/>
</dbReference>
<dbReference type="NCBIfam" id="TIGR00254">
    <property type="entry name" value="GGDEF"/>
    <property type="match status" value="1"/>
</dbReference>
<dbReference type="Proteomes" id="UP000321525">
    <property type="component" value="Unassembled WGS sequence"/>
</dbReference>
<dbReference type="SUPFAM" id="SSF55073">
    <property type="entry name" value="Nucleotide cyclase"/>
    <property type="match status" value="1"/>
</dbReference>
<comment type="caution">
    <text evidence="5">The sequence shown here is derived from an EMBL/GenBank/DDBJ whole genome shotgun (WGS) entry which is preliminary data.</text>
</comment>
<feature type="domain" description="GGDEF" evidence="3">
    <location>
        <begin position="162"/>
        <end position="289"/>
    </location>
</feature>
<dbReference type="Pfam" id="PF08447">
    <property type="entry name" value="PAS_3"/>
    <property type="match status" value="1"/>
</dbReference>
<evidence type="ECO:0000313" key="7">
    <source>
        <dbReference type="Proteomes" id="UP000321917"/>
    </source>
</evidence>
<dbReference type="CDD" id="cd00130">
    <property type="entry name" value="PAS"/>
    <property type="match status" value="1"/>
</dbReference>
<accession>A0A5C6Q2B8</accession>
<evidence type="ECO:0000313" key="5">
    <source>
        <dbReference type="EMBL" id="TWX62981.1"/>
    </source>
</evidence>
<dbReference type="SMART" id="SM00086">
    <property type="entry name" value="PAC"/>
    <property type="match status" value="1"/>
</dbReference>
<dbReference type="AlphaFoldDB" id="A0A5C6Q2B8"/>
<dbReference type="Proteomes" id="UP000321917">
    <property type="component" value="Unassembled WGS sequence"/>
</dbReference>
<dbReference type="SUPFAM" id="SSF55785">
    <property type="entry name" value="PYP-like sensor domain (PAS domain)"/>
    <property type="match status" value="1"/>
</dbReference>
<dbReference type="EMBL" id="VOLQ01000065">
    <property type="protein sequence ID" value="TWX62981.1"/>
    <property type="molecule type" value="Genomic_DNA"/>
</dbReference>
<dbReference type="PROSITE" id="PS50112">
    <property type="entry name" value="PAS"/>
    <property type="match status" value="1"/>
</dbReference>
<dbReference type="PROSITE" id="PS50113">
    <property type="entry name" value="PAC"/>
    <property type="match status" value="1"/>
</dbReference>
<dbReference type="Pfam" id="PF00990">
    <property type="entry name" value="GGDEF"/>
    <property type="match status" value="1"/>
</dbReference>
<evidence type="ECO:0000313" key="4">
    <source>
        <dbReference type="EMBL" id="TWX62238.1"/>
    </source>
</evidence>
<dbReference type="InterPro" id="IPR013655">
    <property type="entry name" value="PAS_fold_3"/>
</dbReference>
<organism evidence="5 7">
    <name type="scientific">Colwellia hornerae</name>
    <dbReference type="NCBI Taxonomy" id="89402"/>
    <lineage>
        <taxon>Bacteria</taxon>
        <taxon>Pseudomonadati</taxon>
        <taxon>Pseudomonadota</taxon>
        <taxon>Gammaproteobacteria</taxon>
        <taxon>Alteromonadales</taxon>
        <taxon>Colwelliaceae</taxon>
        <taxon>Colwellia</taxon>
    </lineage>
</organism>
<dbReference type="Gene3D" id="3.30.450.20">
    <property type="entry name" value="PAS domain"/>
    <property type="match status" value="1"/>
</dbReference>